<evidence type="ECO:0000313" key="3">
    <source>
        <dbReference type="Proteomes" id="UP000617544"/>
    </source>
</evidence>
<dbReference type="GeneID" id="1443509"/>
<dbReference type="Gene3D" id="3.40.50.300">
    <property type="entry name" value="P-loop containing nucleotide triphosphate hydrolases"/>
    <property type="match status" value="1"/>
</dbReference>
<dbReference type="PANTHER" id="PTHR30121">
    <property type="entry name" value="UNCHARACTERIZED PROTEIN YJGR-RELATED"/>
    <property type="match status" value="1"/>
</dbReference>
<dbReference type="InterPro" id="IPR051162">
    <property type="entry name" value="T4SS_component"/>
</dbReference>
<reference evidence="2" key="1">
    <citation type="journal article" date="2020" name="bioRxiv">
        <title>A rank-normalized archaeal taxonomy based on genome phylogeny resolves widespread incomplete and uneven classifications.</title>
        <authorList>
            <person name="Rinke C."/>
            <person name="Chuvochina M."/>
            <person name="Mussig A.J."/>
            <person name="Chaumeil P.-A."/>
            <person name="Waite D.W."/>
            <person name="Whitman W.B."/>
            <person name="Parks D.H."/>
            <person name="Hugenholtz P."/>
        </authorList>
    </citation>
    <scope>NUCLEOTIDE SEQUENCE</scope>
    <source>
        <strain evidence="2">UBA8834</strain>
    </source>
</reference>
<evidence type="ECO:0000313" key="2">
    <source>
        <dbReference type="EMBL" id="HII60201.1"/>
    </source>
</evidence>
<dbReference type="AlphaFoldDB" id="A0A832WLQ8"/>
<comment type="caution">
    <text evidence="2">The sequence shown here is derived from an EMBL/GenBank/DDBJ whole genome shotgun (WGS) entry which is preliminary data.</text>
</comment>
<feature type="domain" description="AAA+ ATPase" evidence="1">
    <location>
        <begin position="67"/>
        <end position="451"/>
    </location>
</feature>
<dbReference type="EMBL" id="DUJN01000002">
    <property type="protein sequence ID" value="HII60201.1"/>
    <property type="molecule type" value="Genomic_DNA"/>
</dbReference>
<sequence length="487" mass="56996">MGLVESSTNPWWVPEDFLAKLQKRVNPEKLAKYGLNDIRQAYFGIYLGIRLDDGSRAPQFLPYKPGFANHIFFLGRSGYGKTSIMRALAEGIYDYFYLNGRKALIIIIEAKYDKTKVKKLMTFREYIIQNFGYDYLLENYPWLENYLQEYSQKRPLLGKIGDFAFGWPNVEGIMTKVDSHHNQFQRHRLQPMIYPSTRIVFRPTRDLSLISRDNGMNVQVVEGKISYERLEVEDLTKFTYVNTQTNYMRILDIYWGQKKIRDPDRFLKEVIRNEYPPRSGETIEDILRSRDRTIANLRTLMNKLKSDRLFTKDPKEEFVKKLTPDRINVIDFSANSRLSDEEEAEIFNILVNYVVNEFALKKDIPVFIIVDEVQNIAKHRLGMAAINKIYREGRSLEISLISGTQYLSGLSKDLVRGATHIGIVGRLASERDAELLEEILDERFDTGEKPRSLQELFRIRKARRGKGKFSIDCEYTFTIEYRVPKTL</sequence>
<accession>A0A832WLQ8</accession>
<protein>
    <recommendedName>
        <fullName evidence="1">AAA+ ATPase domain-containing protein</fullName>
    </recommendedName>
</protein>
<dbReference type="Proteomes" id="UP000617544">
    <property type="component" value="Unassembled WGS sequence"/>
</dbReference>
<dbReference type="InterPro" id="IPR027417">
    <property type="entry name" value="P-loop_NTPase"/>
</dbReference>
<evidence type="ECO:0000259" key="1">
    <source>
        <dbReference type="SMART" id="SM00382"/>
    </source>
</evidence>
<dbReference type="PANTHER" id="PTHR30121:SF6">
    <property type="entry name" value="SLR6007 PROTEIN"/>
    <property type="match status" value="1"/>
</dbReference>
<dbReference type="InterPro" id="IPR003593">
    <property type="entry name" value="AAA+_ATPase"/>
</dbReference>
<dbReference type="RefSeq" id="WP_143522659.1">
    <property type="nucleotide sequence ID" value="NZ_DUJN01000002.1"/>
</dbReference>
<proteinExistence type="predicted"/>
<gene>
    <name evidence="2" type="ORF">HA331_00230</name>
</gene>
<organism evidence="2 3">
    <name type="scientific">Pyrococcus horikoshii</name>
    <dbReference type="NCBI Taxonomy" id="53953"/>
    <lineage>
        <taxon>Archaea</taxon>
        <taxon>Methanobacteriati</taxon>
        <taxon>Methanobacteriota</taxon>
        <taxon>Thermococci</taxon>
        <taxon>Thermococcales</taxon>
        <taxon>Thermococcaceae</taxon>
        <taxon>Pyrococcus</taxon>
    </lineage>
</organism>
<name>A0A832WLQ8_PYRHR</name>
<dbReference type="SMART" id="SM00382">
    <property type="entry name" value="AAA"/>
    <property type="match status" value="1"/>
</dbReference>
<dbReference type="SUPFAM" id="SSF52540">
    <property type="entry name" value="P-loop containing nucleoside triphosphate hydrolases"/>
    <property type="match status" value="1"/>
</dbReference>